<evidence type="ECO:0000313" key="9">
    <source>
        <dbReference type="EMBL" id="PLR82430.1"/>
    </source>
</evidence>
<feature type="transmembrane region" description="Helical" evidence="8">
    <location>
        <begin position="12"/>
        <end position="35"/>
    </location>
</feature>
<dbReference type="RefSeq" id="WP_101577517.1">
    <property type="nucleotide sequence ID" value="NZ_PGVA01000026.1"/>
</dbReference>
<keyword evidence="3" id="KW-0813">Transport</keyword>
<dbReference type="PANTHER" id="PTHR43549">
    <property type="entry name" value="MULTIDRUG RESISTANCE PROTEIN YPNP-RELATED"/>
    <property type="match status" value="1"/>
</dbReference>
<dbReference type="GO" id="GO:0042910">
    <property type="term" value="F:xenobiotic transmembrane transporter activity"/>
    <property type="evidence" value="ECO:0007669"/>
    <property type="project" value="InterPro"/>
</dbReference>
<reference evidence="9 11" key="1">
    <citation type="submission" date="2017-11" db="EMBL/GenBank/DDBJ databases">
        <title>Comparitive Functional Genomics of Dry Heat Resistant strains isolated from the Viking Spacecraft.</title>
        <authorList>
            <person name="Seuylemezian A."/>
            <person name="Cooper K."/>
            <person name="Vaishampayan P."/>
        </authorList>
    </citation>
    <scope>NUCLEOTIDE SEQUENCE [LARGE SCALE GENOMIC DNA]</scope>
    <source>
        <strain evidence="9 11">M4.6</strain>
    </source>
</reference>
<dbReference type="GO" id="GO:0005886">
    <property type="term" value="C:plasma membrane"/>
    <property type="evidence" value="ECO:0007669"/>
    <property type="project" value="UniProtKB-SubCell"/>
</dbReference>
<dbReference type="InterPro" id="IPR048279">
    <property type="entry name" value="MdtK-like"/>
</dbReference>
<evidence type="ECO:0000256" key="4">
    <source>
        <dbReference type="ARBA" id="ARBA00022475"/>
    </source>
</evidence>
<evidence type="ECO:0000313" key="11">
    <source>
        <dbReference type="Proteomes" id="UP000234951"/>
    </source>
</evidence>
<dbReference type="EMBL" id="PGVA01000026">
    <property type="protein sequence ID" value="PLR82430.1"/>
    <property type="molecule type" value="Genomic_DNA"/>
</dbReference>
<dbReference type="Proteomes" id="UP000234951">
    <property type="component" value="Unassembled WGS sequence"/>
</dbReference>
<dbReference type="PANTHER" id="PTHR43549:SF3">
    <property type="entry name" value="MULTIDRUG RESISTANCE PROTEIN YPNP-RELATED"/>
    <property type="match status" value="1"/>
</dbReference>
<evidence type="ECO:0000256" key="1">
    <source>
        <dbReference type="ARBA" id="ARBA00004651"/>
    </source>
</evidence>
<keyword evidence="6 8" id="KW-1133">Transmembrane helix</keyword>
<dbReference type="AlphaFoldDB" id="A0A2N5GLG0"/>
<protein>
    <submittedName>
        <fullName evidence="9">MATE family efflux transporter</fullName>
    </submittedName>
</protein>
<feature type="transmembrane region" description="Helical" evidence="8">
    <location>
        <begin position="354"/>
        <end position="371"/>
    </location>
</feature>
<comment type="similarity">
    <text evidence="2">Belongs to the multi antimicrobial extrusion (MATE) (TC 2.A.66.1) family.</text>
</comment>
<feature type="transmembrane region" description="Helical" evidence="8">
    <location>
        <begin position="204"/>
        <end position="223"/>
    </location>
</feature>
<dbReference type="EMBL" id="PGVD01000037">
    <property type="protein sequence ID" value="PLR95601.1"/>
    <property type="molecule type" value="Genomic_DNA"/>
</dbReference>
<name>A0A2N5GLG0_9BACI</name>
<keyword evidence="5 8" id="KW-0812">Transmembrane</keyword>
<dbReference type="NCBIfam" id="TIGR00797">
    <property type="entry name" value="matE"/>
    <property type="match status" value="1"/>
</dbReference>
<feature type="transmembrane region" description="Helical" evidence="8">
    <location>
        <begin position="411"/>
        <end position="431"/>
    </location>
</feature>
<feature type="transmembrane region" description="Helical" evidence="8">
    <location>
        <begin position="164"/>
        <end position="184"/>
    </location>
</feature>
<dbReference type="InterPro" id="IPR052031">
    <property type="entry name" value="Membrane_Transporter-Flippase"/>
</dbReference>
<dbReference type="Pfam" id="PF01554">
    <property type="entry name" value="MatE"/>
    <property type="match status" value="2"/>
</dbReference>
<feature type="transmembrane region" description="Helical" evidence="8">
    <location>
        <begin position="47"/>
        <end position="71"/>
    </location>
</feature>
<dbReference type="Proteomes" id="UP000235114">
    <property type="component" value="Unassembled WGS sequence"/>
</dbReference>
<gene>
    <name evidence="9" type="ORF">CU635_11500</name>
    <name evidence="10" type="ORF">CVD25_13835</name>
</gene>
<evidence type="ECO:0000313" key="10">
    <source>
        <dbReference type="EMBL" id="PLR95601.1"/>
    </source>
</evidence>
<reference evidence="10 12" key="2">
    <citation type="submission" date="2017-12" db="EMBL/GenBank/DDBJ databases">
        <title>Comparative Functional Genomics of Dry Heat Resistant strains isolated from the Viking Spacecraft.</title>
        <authorList>
            <person name="Seuylemezian A."/>
            <person name="Cooper K."/>
            <person name="Vaishampayan P."/>
        </authorList>
    </citation>
    <scope>NUCLEOTIDE SEQUENCE [LARGE SCALE GENOMIC DNA]</scope>
    <source>
        <strain evidence="10 12">ATCC 29669</strain>
    </source>
</reference>
<keyword evidence="12" id="KW-1185">Reference proteome</keyword>
<comment type="subcellular location">
    <subcellularLocation>
        <location evidence="1">Cell membrane</location>
        <topology evidence="1">Multi-pass membrane protein</topology>
    </subcellularLocation>
</comment>
<feature type="transmembrane region" description="Helical" evidence="8">
    <location>
        <begin position="235"/>
        <end position="260"/>
    </location>
</feature>
<dbReference type="InterPro" id="IPR002528">
    <property type="entry name" value="MATE_fam"/>
</dbReference>
<evidence type="ECO:0000256" key="5">
    <source>
        <dbReference type="ARBA" id="ARBA00022692"/>
    </source>
</evidence>
<evidence type="ECO:0000256" key="6">
    <source>
        <dbReference type="ARBA" id="ARBA00022989"/>
    </source>
</evidence>
<feature type="transmembrane region" description="Helical" evidence="8">
    <location>
        <begin position="92"/>
        <end position="114"/>
    </location>
</feature>
<dbReference type="CDD" id="cd13138">
    <property type="entry name" value="MATE_yoeA_like"/>
    <property type="match status" value="1"/>
</dbReference>
<feature type="transmembrane region" description="Helical" evidence="8">
    <location>
        <begin position="312"/>
        <end position="334"/>
    </location>
</feature>
<evidence type="ECO:0000313" key="12">
    <source>
        <dbReference type="Proteomes" id="UP000235114"/>
    </source>
</evidence>
<comment type="caution">
    <text evidence="9">The sequence shown here is derived from an EMBL/GenBank/DDBJ whole genome shotgun (WGS) entry which is preliminary data.</text>
</comment>
<evidence type="ECO:0000256" key="8">
    <source>
        <dbReference type="SAM" id="Phobius"/>
    </source>
</evidence>
<accession>A0A2N5GLG0</accession>
<keyword evidence="7 8" id="KW-0472">Membrane</keyword>
<dbReference type="OrthoDB" id="9776324at2"/>
<organism evidence="9 11">
    <name type="scientific">Bacillus canaveralius</name>
    <dbReference type="NCBI Taxonomy" id="1403243"/>
    <lineage>
        <taxon>Bacteria</taxon>
        <taxon>Bacillati</taxon>
        <taxon>Bacillota</taxon>
        <taxon>Bacilli</taxon>
        <taxon>Bacillales</taxon>
        <taxon>Bacillaceae</taxon>
        <taxon>Bacillus</taxon>
    </lineage>
</organism>
<dbReference type="PIRSF" id="PIRSF006603">
    <property type="entry name" value="DinF"/>
    <property type="match status" value="1"/>
</dbReference>
<evidence type="ECO:0000256" key="3">
    <source>
        <dbReference type="ARBA" id="ARBA00022448"/>
    </source>
</evidence>
<feature type="transmembrane region" description="Helical" evidence="8">
    <location>
        <begin position="378"/>
        <end position="399"/>
    </location>
</feature>
<proteinExistence type="inferred from homology"/>
<evidence type="ECO:0000256" key="2">
    <source>
        <dbReference type="ARBA" id="ARBA00010199"/>
    </source>
</evidence>
<keyword evidence="4" id="KW-1003">Cell membrane</keyword>
<sequence>MAQHDFTTGSIYKQLIVFSTPIMLTNILQVSYQFIDSLWVGNLLGANALGAISVSATVIFTVLSFIIGINNASLTILSQQKGKDSEEGLKNYLNAFVVLQTILSLMLGAIGFVFSKEILLLLDTPEPMVAEATSYLQINFLGILFLFGYNFIGTVLRSLGDSKTPLYFVVVAVVLNAVLDPVFIKVFGLGIDGAAYATILSQGIAFLYGLAYILRLCLAPFALPKIPRREEVGIILKLGIPAGLQMVVISAGVMAIMSVVNSLGADVVAGFGAAQRLDSIIMIPAMALGTAVNSMAGQNIGANRWDRLHKIALYGTLYNLAVMFLISAVTFLLARVSIRLFIQEAAALEFGTTYLKLVAFFYPFLGINFILNGVVRGAGAMFQVLILNVISFWVLRYPLTYWFAGMFGDKGIALGMGISFVISSIIAYLYYRFGRWRRQVIFKKSE</sequence>
<dbReference type="GO" id="GO:0015297">
    <property type="term" value="F:antiporter activity"/>
    <property type="evidence" value="ECO:0007669"/>
    <property type="project" value="InterPro"/>
</dbReference>
<evidence type="ECO:0000256" key="7">
    <source>
        <dbReference type="ARBA" id="ARBA00023136"/>
    </source>
</evidence>
<feature type="transmembrane region" description="Helical" evidence="8">
    <location>
        <begin position="280"/>
        <end position="300"/>
    </location>
</feature>
<feature type="transmembrane region" description="Helical" evidence="8">
    <location>
        <begin position="134"/>
        <end position="152"/>
    </location>
</feature>